<evidence type="ECO:0000313" key="5">
    <source>
        <dbReference type="Proteomes" id="UP001591681"/>
    </source>
</evidence>
<protein>
    <recommendedName>
        <fullName evidence="6">Cytochrome c oxidase assembly factor 6 homolog</fullName>
    </recommendedName>
</protein>
<evidence type="ECO:0000313" key="4">
    <source>
        <dbReference type="EMBL" id="KAL2103101.1"/>
    </source>
</evidence>
<dbReference type="InterPro" id="IPR042289">
    <property type="entry name" value="COA6"/>
</dbReference>
<dbReference type="AlphaFoldDB" id="A0ABD1KVS2"/>
<evidence type="ECO:0008006" key="6">
    <source>
        <dbReference type="Google" id="ProtNLM"/>
    </source>
</evidence>
<dbReference type="PANTHER" id="PTHR46690">
    <property type="entry name" value="CYTOCHROME C OXIDASE ASSEMBLY FACTOR 6 HOMOLOG"/>
    <property type="match status" value="1"/>
</dbReference>
<dbReference type="PANTHER" id="PTHR46690:SF1">
    <property type="entry name" value="CYTOCHROME C OXIDASE ASSEMBLY FACTOR 6 HOMOLOG"/>
    <property type="match status" value="1"/>
</dbReference>
<reference evidence="4 5" key="1">
    <citation type="submission" date="2024-09" db="EMBL/GenBank/DDBJ databases">
        <title>A chromosome-level genome assembly of Gray's grenadier anchovy, Coilia grayii.</title>
        <authorList>
            <person name="Fu Z."/>
        </authorList>
    </citation>
    <scope>NUCLEOTIDE SEQUENCE [LARGE SCALE GENOMIC DNA]</scope>
    <source>
        <strain evidence="4">G4</strain>
        <tissue evidence="4">Muscle</tissue>
    </source>
</reference>
<dbReference type="PROSITE" id="PS51808">
    <property type="entry name" value="CHCH"/>
    <property type="match status" value="1"/>
</dbReference>
<gene>
    <name evidence="4" type="ORF">ACEWY4_002269</name>
</gene>
<keyword evidence="3" id="KW-1015">Disulfide bond</keyword>
<comment type="subcellular location">
    <subcellularLocation>
        <location evidence="1">Mitochondrion</location>
    </subcellularLocation>
</comment>
<evidence type="ECO:0000256" key="2">
    <source>
        <dbReference type="ARBA" id="ARBA00023128"/>
    </source>
</evidence>
<organism evidence="4 5">
    <name type="scientific">Coilia grayii</name>
    <name type="common">Gray's grenadier anchovy</name>
    <dbReference type="NCBI Taxonomy" id="363190"/>
    <lineage>
        <taxon>Eukaryota</taxon>
        <taxon>Metazoa</taxon>
        <taxon>Chordata</taxon>
        <taxon>Craniata</taxon>
        <taxon>Vertebrata</taxon>
        <taxon>Euteleostomi</taxon>
        <taxon>Actinopterygii</taxon>
        <taxon>Neopterygii</taxon>
        <taxon>Teleostei</taxon>
        <taxon>Clupei</taxon>
        <taxon>Clupeiformes</taxon>
        <taxon>Clupeoidei</taxon>
        <taxon>Engraulidae</taxon>
        <taxon>Coilinae</taxon>
        <taxon>Coilia</taxon>
    </lineage>
</organism>
<evidence type="ECO:0000256" key="1">
    <source>
        <dbReference type="ARBA" id="ARBA00004173"/>
    </source>
</evidence>
<dbReference type="Gene3D" id="1.10.10.140">
    <property type="entry name" value="Cytochrome c oxidase, subunit VIb"/>
    <property type="match status" value="1"/>
</dbReference>
<sequence>MSAPTKEERRVCWAARDALWKCLDVTGDNVEACKKFQQEFEQQCPAQWVSYFAKRREFLKYKEKLQTEGYEPAQGVPNP</sequence>
<dbReference type="GO" id="GO:0005739">
    <property type="term" value="C:mitochondrion"/>
    <property type="evidence" value="ECO:0007669"/>
    <property type="project" value="UniProtKB-SubCell"/>
</dbReference>
<dbReference type="EMBL" id="JBHFQA010000002">
    <property type="protein sequence ID" value="KAL2103101.1"/>
    <property type="molecule type" value="Genomic_DNA"/>
</dbReference>
<proteinExistence type="predicted"/>
<evidence type="ECO:0000256" key="3">
    <source>
        <dbReference type="ARBA" id="ARBA00023157"/>
    </source>
</evidence>
<keyword evidence="5" id="KW-1185">Reference proteome</keyword>
<dbReference type="InterPro" id="IPR036549">
    <property type="entry name" value="CX6/COA6-like_sf"/>
</dbReference>
<name>A0ABD1KVS2_9TELE</name>
<dbReference type="InterPro" id="IPR048280">
    <property type="entry name" value="COX6B-like"/>
</dbReference>
<keyword evidence="2" id="KW-0496">Mitochondrion</keyword>
<dbReference type="Proteomes" id="UP001591681">
    <property type="component" value="Unassembled WGS sequence"/>
</dbReference>
<comment type="caution">
    <text evidence="4">The sequence shown here is derived from an EMBL/GenBank/DDBJ whole genome shotgun (WGS) entry which is preliminary data.</text>
</comment>
<accession>A0ABD1KVS2</accession>
<dbReference type="Pfam" id="PF02297">
    <property type="entry name" value="COX6B"/>
    <property type="match status" value="1"/>
</dbReference>
<dbReference type="SUPFAM" id="SSF47694">
    <property type="entry name" value="Cytochrome c oxidase subunit h"/>
    <property type="match status" value="1"/>
</dbReference>